<protein>
    <recommendedName>
        <fullName evidence="4">Lipoprotein</fullName>
    </recommendedName>
</protein>
<evidence type="ECO:0000313" key="3">
    <source>
        <dbReference type="Proteomes" id="UP000186015"/>
    </source>
</evidence>
<reference evidence="2 3" key="1">
    <citation type="submission" date="2016-10" db="EMBL/GenBank/DDBJ databases">
        <authorList>
            <person name="de Groot N.N."/>
        </authorList>
    </citation>
    <scope>NUCLEOTIDE SEQUENCE [LARGE SCALE GENOMIC DNA]</scope>
    <source>
        <strain evidence="2 3">KH2T6</strain>
    </source>
</reference>
<evidence type="ECO:0000256" key="1">
    <source>
        <dbReference type="SAM" id="MobiDB-lite"/>
    </source>
</evidence>
<accession>A0A1H7HSV6</accession>
<dbReference type="AlphaFoldDB" id="A0A1H7HSV6"/>
<feature type="compositionally biased region" description="Low complexity" evidence="1">
    <location>
        <begin position="67"/>
        <end position="85"/>
    </location>
</feature>
<sequence length="257" mass="27493">MDKKILIAALSAAVILTACGKATDEKSGESAAVKDSSKAVTVEESSSIAEDSSEAEAESSEAEESSAAETEAPAESAPEVSSAAETDSSKAEESAPAEPQIVHMNGTGYSFDIDLAKWVDASATAQINAVDGSTEGIEYIFGWLGDNSSTCVLASNQTSNDISQYDIDEVAQQYIEKEAPPAGQTLIDWSTLEINGRNWIRREYTLDSSAFGAESRILQYTGFNGYTELNVCFTITETSVADIDNDLRDLMWSVQFE</sequence>
<name>A0A1H7HSV6_RUMAL</name>
<dbReference type="RefSeq" id="WP_074830407.1">
    <property type="nucleotide sequence ID" value="NZ_FOAT01000003.1"/>
</dbReference>
<dbReference type="OrthoDB" id="1819646at2"/>
<evidence type="ECO:0000313" key="2">
    <source>
        <dbReference type="EMBL" id="SEK53473.1"/>
    </source>
</evidence>
<feature type="region of interest" description="Disordered" evidence="1">
    <location>
        <begin position="21"/>
        <end position="103"/>
    </location>
</feature>
<dbReference type="Proteomes" id="UP000186015">
    <property type="component" value="Unassembled WGS sequence"/>
</dbReference>
<proteinExistence type="predicted"/>
<dbReference type="PROSITE" id="PS51257">
    <property type="entry name" value="PROKAR_LIPOPROTEIN"/>
    <property type="match status" value="1"/>
</dbReference>
<feature type="compositionally biased region" description="Acidic residues" evidence="1">
    <location>
        <begin position="51"/>
        <end position="66"/>
    </location>
</feature>
<dbReference type="EMBL" id="FOAT01000003">
    <property type="protein sequence ID" value="SEK53473.1"/>
    <property type="molecule type" value="Genomic_DNA"/>
</dbReference>
<evidence type="ECO:0008006" key="4">
    <source>
        <dbReference type="Google" id="ProtNLM"/>
    </source>
</evidence>
<gene>
    <name evidence="2" type="ORF">SAMN05216469_10384</name>
</gene>
<organism evidence="2 3">
    <name type="scientific">Ruminococcus albus</name>
    <dbReference type="NCBI Taxonomy" id="1264"/>
    <lineage>
        <taxon>Bacteria</taxon>
        <taxon>Bacillati</taxon>
        <taxon>Bacillota</taxon>
        <taxon>Clostridia</taxon>
        <taxon>Eubacteriales</taxon>
        <taxon>Oscillospiraceae</taxon>
        <taxon>Ruminococcus</taxon>
    </lineage>
</organism>